<proteinExistence type="predicted"/>
<dbReference type="EMBL" id="JBEDNZ010000001">
    <property type="protein sequence ID" value="KAL0851921.1"/>
    <property type="molecule type" value="Genomic_DNA"/>
</dbReference>
<accession>A0ABD0TRG0</accession>
<organism evidence="2 3">
    <name type="scientific">Loxostege sticticalis</name>
    <name type="common">Beet webworm moth</name>
    <dbReference type="NCBI Taxonomy" id="481309"/>
    <lineage>
        <taxon>Eukaryota</taxon>
        <taxon>Metazoa</taxon>
        <taxon>Ecdysozoa</taxon>
        <taxon>Arthropoda</taxon>
        <taxon>Hexapoda</taxon>
        <taxon>Insecta</taxon>
        <taxon>Pterygota</taxon>
        <taxon>Neoptera</taxon>
        <taxon>Endopterygota</taxon>
        <taxon>Lepidoptera</taxon>
        <taxon>Glossata</taxon>
        <taxon>Ditrysia</taxon>
        <taxon>Pyraloidea</taxon>
        <taxon>Crambidae</taxon>
        <taxon>Pyraustinae</taxon>
        <taxon>Loxostege</taxon>
    </lineage>
</organism>
<dbReference type="Proteomes" id="UP001549921">
    <property type="component" value="Unassembled WGS sequence"/>
</dbReference>
<dbReference type="InterPro" id="IPR013103">
    <property type="entry name" value="RVT_2"/>
</dbReference>
<evidence type="ECO:0000259" key="1">
    <source>
        <dbReference type="Pfam" id="PF07727"/>
    </source>
</evidence>
<evidence type="ECO:0000313" key="2">
    <source>
        <dbReference type="EMBL" id="KAL0851921.1"/>
    </source>
</evidence>
<evidence type="ECO:0000313" key="3">
    <source>
        <dbReference type="Proteomes" id="UP001549921"/>
    </source>
</evidence>
<comment type="caution">
    <text evidence="2">The sequence shown here is derived from an EMBL/GenBank/DDBJ whole genome shotgun (WGS) entry which is preliminary data.</text>
</comment>
<reference evidence="2 3" key="1">
    <citation type="submission" date="2024-06" db="EMBL/GenBank/DDBJ databases">
        <title>A chromosome-level genome assembly of beet webworm, Loxostege sticticalis.</title>
        <authorList>
            <person name="Zhang Y."/>
        </authorList>
    </citation>
    <scope>NUCLEOTIDE SEQUENCE [LARGE SCALE GENOMIC DNA]</scope>
    <source>
        <strain evidence="2">AQ028</strain>
        <tissue evidence="2">Male pupae</tissue>
    </source>
</reference>
<dbReference type="Pfam" id="PF07727">
    <property type="entry name" value="RVT_2"/>
    <property type="match status" value="1"/>
</dbReference>
<name>A0ABD0TRG0_LOXSC</name>
<sequence>MKRNNHREWQKAMDRELKSLKDLNVWTTCSLSKGKKALLCKWVLRIKRNPDGSVDKYKARLVVKGYREKKGQDYDQKFSLFARLVMIRALFSVSAQENLLLVQFSFTVPHFSMET</sequence>
<protein>
    <recommendedName>
        <fullName evidence="1">Reverse transcriptase Ty1/copia-type domain-containing protein</fullName>
    </recommendedName>
</protein>
<dbReference type="AlphaFoldDB" id="A0ABD0TRG0"/>
<feature type="domain" description="Reverse transcriptase Ty1/copia-type" evidence="1">
    <location>
        <begin position="24"/>
        <end position="103"/>
    </location>
</feature>
<gene>
    <name evidence="2" type="ORF">ABMA28_000208</name>
</gene>